<keyword evidence="5 12" id="KW-0812">Transmembrane</keyword>
<feature type="transmembrane region" description="Helical" evidence="12">
    <location>
        <begin position="560"/>
        <end position="580"/>
    </location>
</feature>
<feature type="transmembrane region" description="Helical" evidence="12">
    <location>
        <begin position="99"/>
        <end position="119"/>
    </location>
</feature>
<keyword evidence="6" id="KW-0479">Metal-binding</keyword>
<dbReference type="GO" id="GO:0004222">
    <property type="term" value="F:metalloendopeptidase activity"/>
    <property type="evidence" value="ECO:0007669"/>
    <property type="project" value="InterPro"/>
</dbReference>
<dbReference type="InterPro" id="IPR001915">
    <property type="entry name" value="Peptidase_M48"/>
</dbReference>
<comment type="caution">
    <text evidence="14">The sequence shown here is derived from an EMBL/GenBank/DDBJ whole genome shotgun (WGS) entry which is preliminary data.</text>
</comment>
<comment type="cofactor">
    <cofactor evidence="1">
        <name>Zn(2+)</name>
        <dbReference type="ChEBI" id="CHEBI:29105"/>
    </cofactor>
</comment>
<comment type="subcellular location">
    <subcellularLocation>
        <location evidence="2">Cell membrane</location>
        <topology evidence="2">Multi-pass membrane protein</topology>
    </subcellularLocation>
</comment>
<dbReference type="GO" id="GO:0005886">
    <property type="term" value="C:plasma membrane"/>
    <property type="evidence" value="ECO:0007669"/>
    <property type="project" value="UniProtKB-SubCell"/>
</dbReference>
<evidence type="ECO:0000313" key="15">
    <source>
        <dbReference type="Proteomes" id="UP000286908"/>
    </source>
</evidence>
<dbReference type="InterPro" id="IPR050083">
    <property type="entry name" value="HtpX_protease"/>
</dbReference>
<reference evidence="14 15" key="1">
    <citation type="submission" date="2017-08" db="EMBL/GenBank/DDBJ databases">
        <title>Draft genome sequence of pheromone producing symbiont Morganella morganii, of the female New Zealand grass grub Costelytra giveni.</title>
        <authorList>
            <person name="Laugraud A."/>
            <person name="Young S.D."/>
            <person name="Hurst M.H."/>
        </authorList>
    </citation>
    <scope>NUCLEOTIDE SEQUENCE [LARGE SCALE GENOMIC DNA]</scope>
    <source>
        <strain evidence="14 15">MMsCG</strain>
    </source>
</reference>
<evidence type="ECO:0000256" key="12">
    <source>
        <dbReference type="SAM" id="Phobius"/>
    </source>
</evidence>
<proteinExistence type="predicted"/>
<feature type="domain" description="Peptidase M48" evidence="13">
    <location>
        <begin position="281"/>
        <end position="456"/>
    </location>
</feature>
<evidence type="ECO:0000313" key="14">
    <source>
        <dbReference type="EMBL" id="RUT65439.1"/>
    </source>
</evidence>
<keyword evidence="9 12" id="KW-1133">Transmembrane helix</keyword>
<feature type="transmembrane region" description="Helical" evidence="12">
    <location>
        <begin position="180"/>
        <end position="200"/>
    </location>
</feature>
<keyword evidence="10" id="KW-0482">Metalloprotease</keyword>
<dbReference type="GO" id="GO:0006508">
    <property type="term" value="P:proteolysis"/>
    <property type="evidence" value="ECO:0007669"/>
    <property type="project" value="UniProtKB-KW"/>
</dbReference>
<dbReference type="AlphaFoldDB" id="A0A433ZTL6"/>
<evidence type="ECO:0000256" key="9">
    <source>
        <dbReference type="ARBA" id="ARBA00022989"/>
    </source>
</evidence>
<dbReference type="PANTHER" id="PTHR43221:SF1">
    <property type="entry name" value="PROTEASE HTPX"/>
    <property type="match status" value="1"/>
</dbReference>
<evidence type="ECO:0000256" key="5">
    <source>
        <dbReference type="ARBA" id="ARBA00022692"/>
    </source>
</evidence>
<dbReference type="PANTHER" id="PTHR43221">
    <property type="entry name" value="PROTEASE HTPX"/>
    <property type="match status" value="1"/>
</dbReference>
<name>A0A433ZTL6_MORMO</name>
<dbReference type="Proteomes" id="UP000286908">
    <property type="component" value="Unassembled WGS sequence"/>
</dbReference>
<evidence type="ECO:0000256" key="3">
    <source>
        <dbReference type="ARBA" id="ARBA00022475"/>
    </source>
</evidence>
<dbReference type="EMBL" id="NRQY01000001">
    <property type="protein sequence ID" value="RUT65439.1"/>
    <property type="molecule type" value="Genomic_DNA"/>
</dbReference>
<evidence type="ECO:0000256" key="1">
    <source>
        <dbReference type="ARBA" id="ARBA00001947"/>
    </source>
</evidence>
<dbReference type="Gene3D" id="3.30.2010.10">
    <property type="entry name" value="Metalloproteases ('zincins'), catalytic domain"/>
    <property type="match status" value="1"/>
</dbReference>
<keyword evidence="7" id="KW-0378">Hydrolase</keyword>
<evidence type="ECO:0000256" key="11">
    <source>
        <dbReference type="ARBA" id="ARBA00023136"/>
    </source>
</evidence>
<gene>
    <name evidence="14" type="ORF">CKG00_02745</name>
</gene>
<keyword evidence="4" id="KW-0645">Protease</keyword>
<evidence type="ECO:0000256" key="8">
    <source>
        <dbReference type="ARBA" id="ARBA00022833"/>
    </source>
</evidence>
<dbReference type="Pfam" id="PF01435">
    <property type="entry name" value="Peptidase_M48"/>
    <property type="match status" value="1"/>
</dbReference>
<keyword evidence="3" id="KW-1003">Cell membrane</keyword>
<evidence type="ECO:0000256" key="10">
    <source>
        <dbReference type="ARBA" id="ARBA00023049"/>
    </source>
</evidence>
<evidence type="ECO:0000256" key="4">
    <source>
        <dbReference type="ARBA" id="ARBA00022670"/>
    </source>
</evidence>
<accession>A0A433ZTL6</accession>
<dbReference type="CDD" id="cd07328">
    <property type="entry name" value="M48_Ste24p_like"/>
    <property type="match status" value="1"/>
</dbReference>
<feature type="transmembrane region" description="Helical" evidence="12">
    <location>
        <begin position="535"/>
        <end position="554"/>
    </location>
</feature>
<dbReference type="GO" id="GO:0046872">
    <property type="term" value="F:metal ion binding"/>
    <property type="evidence" value="ECO:0007669"/>
    <property type="project" value="UniProtKB-KW"/>
</dbReference>
<sequence length="694" mass="76562">MMRNKLAGWLLLLPLLLTAWGAFQYWRISEGYQAYQYIMADKAELQRLIADDPNTQITYDDGETGSAGQQLGMINRELNKYSDEITVILVRAGVSKGTIATGILSLLFGAGAIYLCISSGRTARNSRDDLLKVFARCRKLLPFILTGQMTLIGLSIICVMAYEALWFAGSFVLSGGGAKIMIFILISIVLIIWYIIKGLFKLRKSFAMFRSDPSDVTGHAVSREEAPGLWQWVDEIAAKVGTTPPDHIIAGMTECFYVTSHSINLNENQLIEGKTLYFPLLYSALLNREEASAVIGHELGHFTGEDTTYSLNFAPIYAGMSHSISLVANEVQDYYSKVIMSPSVYLGIFFLEQFDFAVSHWSRIRELEADKAGASVSSPAAVSSSLLRISAVSEVVSETLGELYEGTLKTDDLLPVVMARLRERGVPEAAQFLNEATSHPSDTHPQTRTRIEALSQDISDELLAAAAREVQSDDYANIADLFTDAKAISMMLTASLSGMVAEYTTQRTEALETLLHESDAADEVIISERRKTFRLMFIFGLVVAAGMGIATVKLGAENLVSSGAVHGFWLLLLFWGAAFMHRDRGKAPLFAFCHGQMVSDKLAQAYPLHYIVDYDIAETYGAATLTLYVADGAPAPVMSAKNRFFKYDVKKQKLMIMMAGVRIWQGKSLSLQELSDLVHSQLQKAHVKHELGQS</sequence>
<protein>
    <submittedName>
        <fullName evidence="14">Peptidase M48, Ste24p</fullName>
    </submittedName>
</protein>
<keyword evidence="8" id="KW-0862">Zinc</keyword>
<feature type="transmembrane region" description="Helical" evidence="12">
    <location>
        <begin position="140"/>
        <end position="168"/>
    </location>
</feature>
<organism evidence="14 15">
    <name type="scientific">Morganella morganii</name>
    <name type="common">Proteus morganii</name>
    <dbReference type="NCBI Taxonomy" id="582"/>
    <lineage>
        <taxon>Bacteria</taxon>
        <taxon>Pseudomonadati</taxon>
        <taxon>Pseudomonadota</taxon>
        <taxon>Gammaproteobacteria</taxon>
        <taxon>Enterobacterales</taxon>
        <taxon>Morganellaceae</taxon>
        <taxon>Morganella</taxon>
    </lineage>
</organism>
<dbReference type="OrthoDB" id="5295941at2"/>
<evidence type="ECO:0000256" key="2">
    <source>
        <dbReference type="ARBA" id="ARBA00004651"/>
    </source>
</evidence>
<evidence type="ECO:0000256" key="6">
    <source>
        <dbReference type="ARBA" id="ARBA00022723"/>
    </source>
</evidence>
<evidence type="ECO:0000256" key="7">
    <source>
        <dbReference type="ARBA" id="ARBA00022801"/>
    </source>
</evidence>
<evidence type="ECO:0000259" key="13">
    <source>
        <dbReference type="Pfam" id="PF01435"/>
    </source>
</evidence>
<keyword evidence="11 12" id="KW-0472">Membrane</keyword>